<dbReference type="Gene3D" id="3.10.310.30">
    <property type="match status" value="1"/>
</dbReference>
<dbReference type="Proteomes" id="UP000228681">
    <property type="component" value="Unassembled WGS sequence"/>
</dbReference>
<accession>A0A2G9Z0M2</accession>
<dbReference type="AlphaFoldDB" id="A0A2G9Z0M2"/>
<dbReference type="SUPFAM" id="SSF64182">
    <property type="entry name" value="DHH phosphoesterases"/>
    <property type="match status" value="1"/>
</dbReference>
<evidence type="ECO:0000313" key="2">
    <source>
        <dbReference type="Proteomes" id="UP000228681"/>
    </source>
</evidence>
<reference evidence="1 2" key="1">
    <citation type="submission" date="2017-09" db="EMBL/GenBank/DDBJ databases">
        <title>Depth-based differentiation of microbial function through sediment-hosted aquifers and enrichment of novel symbionts in the deep terrestrial subsurface.</title>
        <authorList>
            <person name="Probst A.J."/>
            <person name="Ladd B."/>
            <person name="Jarett J.K."/>
            <person name="Geller-Mcgrath D.E."/>
            <person name="Sieber C.M."/>
            <person name="Emerson J.B."/>
            <person name="Anantharaman K."/>
            <person name="Thomas B.C."/>
            <person name="Malmstrom R."/>
            <person name="Stieglmeier M."/>
            <person name="Klingl A."/>
            <person name="Woyke T."/>
            <person name="Ryan C.M."/>
            <person name="Banfield J.F."/>
        </authorList>
    </citation>
    <scope>NUCLEOTIDE SEQUENCE [LARGE SCALE GENOMIC DNA]</scope>
    <source>
        <strain evidence="1">CG23_combo_of_CG06-09_8_20_14_all_36_12</strain>
    </source>
</reference>
<proteinExistence type="predicted"/>
<dbReference type="PANTHER" id="PTHR47618:SF1">
    <property type="entry name" value="BIFUNCTIONAL OLIGORIBONUCLEASE AND PAP PHOSPHATASE NRNA"/>
    <property type="match status" value="1"/>
</dbReference>
<protein>
    <recommendedName>
        <fullName evidence="3">DHHA1 domain-containing protein</fullName>
    </recommendedName>
</protein>
<name>A0A2G9Z0M2_9BACT</name>
<dbReference type="InterPro" id="IPR051319">
    <property type="entry name" value="Oligoribo/pAp-PDE_c-di-AMP_PDE"/>
</dbReference>
<dbReference type="PANTHER" id="PTHR47618">
    <property type="entry name" value="BIFUNCTIONAL OLIGORIBONUCLEASE AND PAP PHOSPHATASE NRNA"/>
    <property type="match status" value="1"/>
</dbReference>
<evidence type="ECO:0008006" key="3">
    <source>
        <dbReference type="Google" id="ProtNLM"/>
    </source>
</evidence>
<gene>
    <name evidence="1" type="ORF">COX34_00960</name>
</gene>
<dbReference type="Gene3D" id="3.90.1640.10">
    <property type="entry name" value="inorganic pyrophosphatase (n-terminal core)"/>
    <property type="match status" value="2"/>
</dbReference>
<organism evidence="1 2">
    <name type="scientific">Candidatus Nealsonbacteria bacterium CG23_combo_of_CG06-09_8_20_14_all_36_12</name>
    <dbReference type="NCBI Taxonomy" id="1974718"/>
    <lineage>
        <taxon>Bacteria</taxon>
        <taxon>Candidatus Nealsoniibacteriota</taxon>
    </lineage>
</organism>
<comment type="caution">
    <text evidence="1">The sequence shown here is derived from an EMBL/GenBank/DDBJ whole genome shotgun (WGS) entry which is preliminary data.</text>
</comment>
<evidence type="ECO:0000313" key="1">
    <source>
        <dbReference type="EMBL" id="PIP25022.1"/>
    </source>
</evidence>
<sequence length="345" mass="39328">MITFNQIKQLIEASENILISLPQEVDGDNFCGALALFYTLKKLGKKVNLISPHSPEKLKFLINEEVLENQNSLLISMKMKGGKIDKIRYEKDSQELKFYLNLKNGEIEIENISFKTSEEMPDLIITLEEGGLVFNPTLAAKEKLILYKSSSLSVCQTINNFLESFEENLIQGKIATCLLAGLIVFTQNFQNSKVNPEILKEVSWLIKRGADYQSVIKYFYKTRSLSEVKLLSQTLSKLNFDKEKGVAWCSLSQEDFKNSGSSSRELSFVLEALKLNFSLPETVFVLWQDHRSQPIIKGVFYSTKEDLVKRILENFEGVAKGNCAIFLIRDNDLRRPEEKILNLLG</sequence>
<dbReference type="EMBL" id="PCRS01000016">
    <property type="protein sequence ID" value="PIP25022.1"/>
    <property type="molecule type" value="Genomic_DNA"/>
</dbReference>
<dbReference type="InterPro" id="IPR038763">
    <property type="entry name" value="DHH_sf"/>
</dbReference>